<gene>
    <name evidence="2" type="ORF">LZ519_04390</name>
</gene>
<dbReference type="InterPro" id="IPR038670">
    <property type="entry name" value="HslJ-like_sf"/>
</dbReference>
<keyword evidence="3" id="KW-1185">Reference proteome</keyword>
<dbReference type="PANTHER" id="PTHR35535:SF2">
    <property type="entry name" value="DUF306 DOMAIN-CONTAINING PROTEIN"/>
    <property type="match status" value="1"/>
</dbReference>
<evidence type="ECO:0000313" key="3">
    <source>
        <dbReference type="Proteomes" id="UP001165343"/>
    </source>
</evidence>
<dbReference type="EMBL" id="JAMGBC010000001">
    <property type="protein sequence ID" value="MCL6678556.1"/>
    <property type="molecule type" value="Genomic_DNA"/>
</dbReference>
<protein>
    <submittedName>
        <fullName evidence="2">META domain-containing protein</fullName>
    </submittedName>
</protein>
<reference evidence="2" key="1">
    <citation type="submission" date="2022-05" db="EMBL/GenBank/DDBJ databases">
        <authorList>
            <person name="Jo J.-H."/>
            <person name="Im W.-T."/>
        </authorList>
    </citation>
    <scope>NUCLEOTIDE SEQUENCE</scope>
    <source>
        <strain evidence="2">RG327</strain>
    </source>
</reference>
<evidence type="ECO:0000313" key="2">
    <source>
        <dbReference type="EMBL" id="MCL6678556.1"/>
    </source>
</evidence>
<evidence type="ECO:0000259" key="1">
    <source>
        <dbReference type="Pfam" id="PF03724"/>
    </source>
</evidence>
<feature type="domain" description="DUF306" evidence="1">
    <location>
        <begin position="14"/>
        <end position="121"/>
    </location>
</feature>
<comment type="caution">
    <text evidence="2">The sequence shown here is derived from an EMBL/GenBank/DDBJ whole genome shotgun (WGS) entry which is preliminary data.</text>
</comment>
<dbReference type="Gene3D" id="2.40.128.270">
    <property type="match status" value="1"/>
</dbReference>
<dbReference type="PANTHER" id="PTHR35535">
    <property type="entry name" value="HEAT SHOCK PROTEIN HSLJ"/>
    <property type="match status" value="1"/>
</dbReference>
<dbReference type="InterPro" id="IPR005184">
    <property type="entry name" value="DUF306_Meta_HslJ"/>
</dbReference>
<dbReference type="InterPro" id="IPR053147">
    <property type="entry name" value="Hsp_HslJ-like"/>
</dbReference>
<dbReference type="Proteomes" id="UP001165343">
    <property type="component" value="Unassembled WGS sequence"/>
</dbReference>
<proteinExistence type="predicted"/>
<name>A0ABT0RE71_9SPHN</name>
<dbReference type="Pfam" id="PF03724">
    <property type="entry name" value="META"/>
    <property type="match status" value="1"/>
</dbReference>
<accession>A0ABT0RE71</accession>
<sequence>MLSACAIAASPPSATLAGTAWQVHSVNGRQAPANSDYSVRFEDGGSISARFGCNSIGGHYAIAGSTLTIGDLMQTLMGCPEPATTFESQGSAVFNRPMAMSRSESDRVPYEYLSLKNQAGEIILMRRTF</sequence>
<dbReference type="RefSeq" id="WP_249867503.1">
    <property type="nucleotide sequence ID" value="NZ_JAMGBC010000001.1"/>
</dbReference>
<organism evidence="2 3">
    <name type="scientific">Sphingomonas anseongensis</name>
    <dbReference type="NCBI Taxonomy" id="2908207"/>
    <lineage>
        <taxon>Bacteria</taxon>
        <taxon>Pseudomonadati</taxon>
        <taxon>Pseudomonadota</taxon>
        <taxon>Alphaproteobacteria</taxon>
        <taxon>Sphingomonadales</taxon>
        <taxon>Sphingomonadaceae</taxon>
        <taxon>Sphingomonas</taxon>
    </lineage>
</organism>